<sequence>MTLMPVSQEVILTVMLLLYSPAPGPLSYCFSIVGGHTLFSTQHFEQATSAHPKLKDSSRPGCRSSGRRAARSSWDFAG</sequence>
<accession>A0A5C2SHM9</accession>
<evidence type="ECO:0000256" key="1">
    <source>
        <dbReference type="SAM" id="MobiDB-lite"/>
    </source>
</evidence>
<evidence type="ECO:0000313" key="2">
    <source>
        <dbReference type="EMBL" id="RPD60866.1"/>
    </source>
</evidence>
<evidence type="ECO:0000313" key="3">
    <source>
        <dbReference type="Proteomes" id="UP000313359"/>
    </source>
</evidence>
<organism evidence="2 3">
    <name type="scientific">Lentinus tigrinus ALCF2SS1-6</name>
    <dbReference type="NCBI Taxonomy" id="1328759"/>
    <lineage>
        <taxon>Eukaryota</taxon>
        <taxon>Fungi</taxon>
        <taxon>Dikarya</taxon>
        <taxon>Basidiomycota</taxon>
        <taxon>Agaricomycotina</taxon>
        <taxon>Agaricomycetes</taxon>
        <taxon>Polyporales</taxon>
        <taxon>Polyporaceae</taxon>
        <taxon>Lentinus</taxon>
    </lineage>
</organism>
<protein>
    <submittedName>
        <fullName evidence="2">Uncharacterized protein</fullName>
    </submittedName>
</protein>
<gene>
    <name evidence="2" type="ORF">L227DRAFT_575032</name>
</gene>
<feature type="region of interest" description="Disordered" evidence="1">
    <location>
        <begin position="49"/>
        <end position="78"/>
    </location>
</feature>
<name>A0A5C2SHM9_9APHY</name>
<dbReference type="AlphaFoldDB" id="A0A5C2SHM9"/>
<dbReference type="Proteomes" id="UP000313359">
    <property type="component" value="Unassembled WGS sequence"/>
</dbReference>
<proteinExistence type="predicted"/>
<dbReference type="EMBL" id="ML122264">
    <property type="protein sequence ID" value="RPD60866.1"/>
    <property type="molecule type" value="Genomic_DNA"/>
</dbReference>
<keyword evidence="3" id="KW-1185">Reference proteome</keyword>
<reference evidence="2" key="1">
    <citation type="journal article" date="2018" name="Genome Biol. Evol.">
        <title>Genomics and development of Lentinus tigrinus, a white-rot wood-decaying mushroom with dimorphic fruiting bodies.</title>
        <authorList>
            <person name="Wu B."/>
            <person name="Xu Z."/>
            <person name="Knudson A."/>
            <person name="Carlson A."/>
            <person name="Chen N."/>
            <person name="Kovaka S."/>
            <person name="LaButti K."/>
            <person name="Lipzen A."/>
            <person name="Pennachio C."/>
            <person name="Riley R."/>
            <person name="Schakwitz W."/>
            <person name="Umezawa K."/>
            <person name="Ohm R.A."/>
            <person name="Grigoriev I.V."/>
            <person name="Nagy L.G."/>
            <person name="Gibbons J."/>
            <person name="Hibbett D."/>
        </authorList>
    </citation>
    <scope>NUCLEOTIDE SEQUENCE [LARGE SCALE GENOMIC DNA]</scope>
    <source>
        <strain evidence="2">ALCF2SS1-6</strain>
    </source>
</reference>